<dbReference type="EMBL" id="RYFG02000081">
    <property type="protein sequence ID" value="TRW96430.1"/>
    <property type="molecule type" value="Genomic_DNA"/>
</dbReference>
<dbReference type="Proteomes" id="UP000733744">
    <property type="component" value="Unassembled WGS sequence"/>
</dbReference>
<sequence>MYAVSGVSSALERLAFCLGGKSETVIAPAPLCYGFSWCFTRRPEMKFAPVHPTAAGIENFQLTLEAVQRVYKAIDPKPRFPVSTNPNNPLGGNYPQQLLEEIYEWGLEYTDMHII</sequence>
<evidence type="ECO:0000313" key="2">
    <source>
        <dbReference type="EMBL" id="TRW96430.1"/>
    </source>
</evidence>
<dbReference type="SUPFAM" id="SSF53383">
    <property type="entry name" value="PLP-dependent transferases"/>
    <property type="match status" value="1"/>
</dbReference>
<dbReference type="InterPro" id="IPR004839">
    <property type="entry name" value="Aminotransferase_I/II_large"/>
</dbReference>
<evidence type="ECO:0000313" key="3">
    <source>
        <dbReference type="Proteomes" id="UP000733744"/>
    </source>
</evidence>
<gene>
    <name evidence="2" type="ORF">EKO24_008585</name>
</gene>
<keyword evidence="3" id="KW-1185">Reference proteome</keyword>
<proteinExistence type="predicted"/>
<reference evidence="2 3" key="1">
    <citation type="journal article" date="2019" name="Antonie Van Leeuwenhoek">
        <title>Description of 'Ca. Methylobacter oryzae' KRF1, a novel species from the environmentally important Methylobacter clade 2.</title>
        <authorList>
            <person name="Khatri K."/>
            <person name="Mohite J.A."/>
            <person name="Pandit P.S."/>
            <person name="Bahulikar R."/>
            <person name="Rahalkar M.C."/>
        </authorList>
    </citation>
    <scope>NUCLEOTIDE SEQUENCE [LARGE SCALE GENOMIC DNA]</scope>
    <source>
        <strain evidence="2 3">KRF1</strain>
    </source>
</reference>
<dbReference type="RefSeq" id="WP_127030323.1">
    <property type="nucleotide sequence ID" value="NZ_RYFG02000081.1"/>
</dbReference>
<evidence type="ECO:0000259" key="1">
    <source>
        <dbReference type="Pfam" id="PF00155"/>
    </source>
</evidence>
<protein>
    <submittedName>
        <fullName evidence="2">Aminotransferase class I/II-fold pyridoxal phosphate-dependent enzyme</fullName>
    </submittedName>
</protein>
<organism evidence="2 3">
    <name type="scientific">Candidatus Methylobacter oryzae</name>
    <dbReference type="NCBI Taxonomy" id="2497749"/>
    <lineage>
        <taxon>Bacteria</taxon>
        <taxon>Pseudomonadati</taxon>
        <taxon>Pseudomonadota</taxon>
        <taxon>Gammaproteobacteria</taxon>
        <taxon>Methylococcales</taxon>
        <taxon>Methylococcaceae</taxon>
        <taxon>Methylobacter</taxon>
    </lineage>
</organism>
<dbReference type="Pfam" id="PF00155">
    <property type="entry name" value="Aminotran_1_2"/>
    <property type="match status" value="1"/>
</dbReference>
<feature type="domain" description="Aminotransferase class I/classII large" evidence="1">
    <location>
        <begin position="4"/>
        <end position="105"/>
    </location>
</feature>
<keyword evidence="2" id="KW-0032">Aminotransferase</keyword>
<comment type="caution">
    <text evidence="2">The sequence shown here is derived from an EMBL/GenBank/DDBJ whole genome shotgun (WGS) entry which is preliminary data.</text>
</comment>
<dbReference type="GO" id="GO:0008483">
    <property type="term" value="F:transaminase activity"/>
    <property type="evidence" value="ECO:0007669"/>
    <property type="project" value="UniProtKB-KW"/>
</dbReference>
<dbReference type="InterPro" id="IPR015421">
    <property type="entry name" value="PyrdxlP-dep_Trfase_major"/>
</dbReference>
<accession>A0ABY3CBY7</accession>
<dbReference type="InterPro" id="IPR015424">
    <property type="entry name" value="PyrdxlP-dep_Trfase"/>
</dbReference>
<keyword evidence="2" id="KW-0808">Transferase</keyword>
<name>A0ABY3CBY7_9GAMM</name>
<dbReference type="Gene3D" id="3.40.640.10">
    <property type="entry name" value="Type I PLP-dependent aspartate aminotransferase-like (Major domain)"/>
    <property type="match status" value="1"/>
</dbReference>